<gene>
    <name evidence="6" type="ORF">B5G41_07850</name>
    <name evidence="4" type="ORF">F2S36_07940</name>
    <name evidence="5" type="ORF">NE651_06785</name>
</gene>
<reference evidence="7" key="1">
    <citation type="submission" date="2017-04" db="EMBL/GenBank/DDBJ databases">
        <title>Function of individual gut microbiota members based on whole genome sequencing of pure cultures obtained from chicken caecum.</title>
        <authorList>
            <person name="Medvecky M."/>
            <person name="Cejkova D."/>
            <person name="Polansky O."/>
            <person name="Karasova D."/>
            <person name="Kubasova T."/>
            <person name="Cizek A."/>
            <person name="Rychlik I."/>
        </authorList>
    </citation>
    <scope>NUCLEOTIDE SEQUENCE [LARGE SCALE GENOMIC DNA]</scope>
    <source>
        <strain evidence="7">An90</strain>
    </source>
</reference>
<dbReference type="EMBL" id="JANGBQ010000007">
    <property type="protein sequence ID" value="MCQ5082598.1"/>
    <property type="molecule type" value="Genomic_DNA"/>
</dbReference>
<dbReference type="InterPro" id="IPR050188">
    <property type="entry name" value="RluA_PseudoU_synthase"/>
</dbReference>
<evidence type="ECO:0000313" key="7">
    <source>
        <dbReference type="Proteomes" id="UP000195772"/>
    </source>
</evidence>
<reference evidence="5" key="4">
    <citation type="submission" date="2022-06" db="EMBL/GenBank/DDBJ databases">
        <title>Isolation of gut microbiota from human fecal samples.</title>
        <authorList>
            <person name="Pamer E.G."/>
            <person name="Barat B."/>
            <person name="Waligurski E."/>
            <person name="Medina S."/>
            <person name="Paddock L."/>
            <person name="Mostad J."/>
        </authorList>
    </citation>
    <scope>NUCLEOTIDE SEQUENCE</scope>
    <source>
        <strain evidence="5">DFI.6.22</strain>
    </source>
</reference>
<dbReference type="GeneID" id="59808075"/>
<dbReference type="InterPro" id="IPR020103">
    <property type="entry name" value="PsdUridine_synth_cat_dom_sf"/>
</dbReference>
<dbReference type="GO" id="GO:0140098">
    <property type="term" value="F:catalytic activity, acting on RNA"/>
    <property type="evidence" value="ECO:0007669"/>
    <property type="project" value="UniProtKB-ARBA"/>
</dbReference>
<dbReference type="AlphaFoldDB" id="A0A1Y3QV89"/>
<keyword evidence="2" id="KW-0413">Isomerase</keyword>
<accession>A0A1Y3QV89</accession>
<organism evidence="6 7">
    <name type="scientific">Alistipes onderdonkii</name>
    <dbReference type="NCBI Taxonomy" id="328813"/>
    <lineage>
        <taxon>Bacteria</taxon>
        <taxon>Pseudomonadati</taxon>
        <taxon>Bacteroidota</taxon>
        <taxon>Bacteroidia</taxon>
        <taxon>Bacteroidales</taxon>
        <taxon>Rikenellaceae</taxon>
        <taxon>Alistipes</taxon>
    </lineage>
</organism>
<dbReference type="EMBL" id="VVUY01000006">
    <property type="protein sequence ID" value="KAA2561486.1"/>
    <property type="molecule type" value="Genomic_DNA"/>
</dbReference>
<evidence type="ECO:0000313" key="4">
    <source>
        <dbReference type="EMBL" id="KAA2561486.1"/>
    </source>
</evidence>
<evidence type="ECO:0000313" key="5">
    <source>
        <dbReference type="EMBL" id="MCQ5082598.1"/>
    </source>
</evidence>
<dbReference type="InterPro" id="IPR006224">
    <property type="entry name" value="PsdUridine_synth_RluA-like_CS"/>
</dbReference>
<dbReference type="RefSeq" id="WP_018696544.1">
    <property type="nucleotide sequence ID" value="NZ_CP102251.1"/>
</dbReference>
<dbReference type="OrthoDB" id="9807829at2"/>
<dbReference type="Proteomes" id="UP000195772">
    <property type="component" value="Unassembled WGS sequence"/>
</dbReference>
<evidence type="ECO:0000259" key="3">
    <source>
        <dbReference type="Pfam" id="PF00849"/>
    </source>
</evidence>
<dbReference type="SUPFAM" id="SSF55120">
    <property type="entry name" value="Pseudouridine synthase"/>
    <property type="match status" value="1"/>
</dbReference>
<dbReference type="GO" id="GO:0009982">
    <property type="term" value="F:pseudouridine synthase activity"/>
    <property type="evidence" value="ECO:0007669"/>
    <property type="project" value="InterPro"/>
</dbReference>
<dbReference type="GO" id="GO:0003723">
    <property type="term" value="F:RNA binding"/>
    <property type="evidence" value="ECO:0007669"/>
    <property type="project" value="InterPro"/>
</dbReference>
<dbReference type="eggNOG" id="COG0564">
    <property type="taxonomic scope" value="Bacteria"/>
</dbReference>
<reference evidence="4 8" key="3">
    <citation type="journal article" date="2019" name="Nat. Med.">
        <title>A library of human gut bacterial isolates paired with longitudinal multiomics data enables mechanistic microbiome research.</title>
        <authorList>
            <person name="Poyet M."/>
            <person name="Groussin M."/>
            <person name="Gibbons S.M."/>
            <person name="Avila-Pacheco J."/>
            <person name="Jiang X."/>
            <person name="Kearney S.M."/>
            <person name="Perrotta A.R."/>
            <person name="Berdy B."/>
            <person name="Zhao S."/>
            <person name="Lieberman T.D."/>
            <person name="Swanson P.K."/>
            <person name="Smith M."/>
            <person name="Roesemann S."/>
            <person name="Alexander J.E."/>
            <person name="Rich S.A."/>
            <person name="Livny J."/>
            <person name="Vlamakis H."/>
            <person name="Clish C."/>
            <person name="Bullock K."/>
            <person name="Deik A."/>
            <person name="Scott J."/>
            <person name="Pierce K.A."/>
            <person name="Xavier R.J."/>
            <person name="Alm E.J."/>
        </authorList>
    </citation>
    <scope>NUCLEOTIDE SEQUENCE [LARGE SCALE GENOMIC DNA]</scope>
    <source>
        <strain evidence="4 8">BIOML-A204</strain>
    </source>
</reference>
<dbReference type="GO" id="GO:0006396">
    <property type="term" value="P:RNA processing"/>
    <property type="evidence" value="ECO:0007669"/>
    <property type="project" value="UniProtKB-ARBA"/>
</dbReference>
<name>A0A1Y3QV89_9BACT</name>
<dbReference type="Pfam" id="PF00849">
    <property type="entry name" value="PseudoU_synth_2"/>
    <property type="match status" value="1"/>
</dbReference>
<proteinExistence type="inferred from homology"/>
<evidence type="ECO:0000256" key="1">
    <source>
        <dbReference type="ARBA" id="ARBA00010876"/>
    </source>
</evidence>
<dbReference type="CDD" id="cd02869">
    <property type="entry name" value="PseudoU_synth_RluA_like"/>
    <property type="match status" value="1"/>
</dbReference>
<dbReference type="Proteomes" id="UP001205035">
    <property type="component" value="Unassembled WGS sequence"/>
</dbReference>
<comment type="similarity">
    <text evidence="1">Belongs to the pseudouridine synthase RluA family.</text>
</comment>
<dbReference type="GO" id="GO:0001522">
    <property type="term" value="P:pseudouridine synthesis"/>
    <property type="evidence" value="ECO:0007669"/>
    <property type="project" value="InterPro"/>
</dbReference>
<dbReference type="PANTHER" id="PTHR21600:SF83">
    <property type="entry name" value="PSEUDOURIDYLATE SYNTHASE RPUSD4, MITOCHONDRIAL"/>
    <property type="match status" value="1"/>
</dbReference>
<reference evidence="6" key="2">
    <citation type="journal article" date="2018" name="BMC Genomics">
        <title>Whole genome sequencing and function prediction of 133 gut anaerobes isolated from chicken caecum in pure cultures.</title>
        <authorList>
            <person name="Medvecky M."/>
            <person name="Cejkova D."/>
            <person name="Polansky O."/>
            <person name="Karasova D."/>
            <person name="Kubasova T."/>
            <person name="Cizek A."/>
            <person name="Rychlik I."/>
        </authorList>
    </citation>
    <scope>NUCLEOTIDE SEQUENCE</scope>
    <source>
        <strain evidence="6">An90</strain>
    </source>
</reference>
<protein>
    <submittedName>
        <fullName evidence="6">RNA pseudouridine synthase</fullName>
    </submittedName>
    <submittedName>
        <fullName evidence="4">RluA family pseudouridine synthase</fullName>
    </submittedName>
</protein>
<dbReference type="PROSITE" id="PS01129">
    <property type="entry name" value="PSI_RLU"/>
    <property type="match status" value="1"/>
</dbReference>
<feature type="domain" description="Pseudouridine synthase RsuA/RluA-like" evidence="3">
    <location>
        <begin position="13"/>
        <end position="168"/>
    </location>
</feature>
<evidence type="ECO:0000256" key="2">
    <source>
        <dbReference type="ARBA" id="ARBA00023235"/>
    </source>
</evidence>
<evidence type="ECO:0000313" key="6">
    <source>
        <dbReference type="EMBL" id="OUN03592.1"/>
    </source>
</evidence>
<comment type="caution">
    <text evidence="6">The sequence shown here is derived from an EMBL/GenBank/DDBJ whole genome shotgun (WGS) entry which is preliminary data.</text>
</comment>
<dbReference type="InterPro" id="IPR006145">
    <property type="entry name" value="PsdUridine_synth_RsuA/RluA"/>
</dbReference>
<evidence type="ECO:0000313" key="8">
    <source>
        <dbReference type="Proteomes" id="UP000323119"/>
    </source>
</evidence>
<dbReference type="EMBL" id="NFHB01000004">
    <property type="protein sequence ID" value="OUN03592.1"/>
    <property type="molecule type" value="Genomic_DNA"/>
</dbReference>
<sequence>MFTPEDILYEDNHLLVVNKHCGDLVQPDPSGGSALEDQIKAFIKRRDAKPGEVFLGVVHRIDRPVSGAVLFAKTSKALTRLNEMIREGRIRKIYWALTEQAPDPLSGELCHYILRDGRANRSRACDAPKADAKQARLRYATLGAGTHYTLVEVELLTGRHHQIRAQLSKIGCPIRGDLKYGARRSLPGGGISLHSRSVEFEHPVRHEPVAVTAPVPADDNLWAYFENR</sequence>
<dbReference type="Proteomes" id="UP000323119">
    <property type="component" value="Unassembled WGS sequence"/>
</dbReference>
<dbReference type="Gene3D" id="3.30.2350.10">
    <property type="entry name" value="Pseudouridine synthase"/>
    <property type="match status" value="1"/>
</dbReference>
<dbReference type="PANTHER" id="PTHR21600">
    <property type="entry name" value="MITOCHONDRIAL RNA PSEUDOURIDINE SYNTHASE"/>
    <property type="match status" value="1"/>
</dbReference>